<keyword evidence="7 14" id="KW-0862">Zinc</keyword>
<accession>A0A9J6A1G5</accession>
<dbReference type="GO" id="GO:0006281">
    <property type="term" value="P:DNA repair"/>
    <property type="evidence" value="ECO:0007669"/>
    <property type="project" value="UniProtKB-KW"/>
</dbReference>
<dbReference type="InterPro" id="IPR004365">
    <property type="entry name" value="NA-bd_OB_tRNA"/>
</dbReference>
<evidence type="ECO:0000256" key="15">
    <source>
        <dbReference type="SAM" id="MobiDB-lite"/>
    </source>
</evidence>
<comment type="subcellular location">
    <subcellularLocation>
        <location evidence="1 14">Nucleus</location>
    </subcellularLocation>
</comment>
<evidence type="ECO:0000259" key="17">
    <source>
        <dbReference type="Pfam" id="PF04057"/>
    </source>
</evidence>
<dbReference type="FunFam" id="2.40.50.140:FF:000064">
    <property type="entry name" value="Replication protein A subunit"/>
    <property type="match status" value="1"/>
</dbReference>
<feature type="compositionally biased region" description="Polar residues" evidence="15">
    <location>
        <begin position="151"/>
        <end position="206"/>
    </location>
</feature>
<comment type="function">
    <text evidence="12 14">Component of the replication protein A complex (RPA) required for DNA recombination, repair and replication. The activity of RPA is mediated by single-stranded DNA binding and protein interactions. Probably involved in repair of double-strand DNA breaks (DSBs) induced by genotoxic stresses.</text>
</comment>
<keyword evidence="9" id="KW-0233">DNA recombination</keyword>
<evidence type="ECO:0000256" key="11">
    <source>
        <dbReference type="ARBA" id="ARBA00023242"/>
    </source>
</evidence>
<dbReference type="OrthoDB" id="1751331at2759"/>
<dbReference type="CDD" id="cd04475">
    <property type="entry name" value="RPA1_DBD_B"/>
    <property type="match status" value="1"/>
</dbReference>
<dbReference type="PANTHER" id="PTHR47165:SF4">
    <property type="entry name" value="OS03G0429900 PROTEIN"/>
    <property type="match status" value="1"/>
</dbReference>
<dbReference type="InterPro" id="IPR004591">
    <property type="entry name" value="Rfa1"/>
</dbReference>
<evidence type="ECO:0000259" key="19">
    <source>
        <dbReference type="Pfam" id="PF16900"/>
    </source>
</evidence>
<dbReference type="Pfam" id="PF01336">
    <property type="entry name" value="tRNA_anti-codon"/>
    <property type="match status" value="1"/>
</dbReference>
<evidence type="ECO:0000256" key="10">
    <source>
        <dbReference type="ARBA" id="ARBA00023204"/>
    </source>
</evidence>
<keyword evidence="11 14" id="KW-0539">Nucleus</keyword>
<feature type="compositionally biased region" description="Low complexity" evidence="15">
    <location>
        <begin position="102"/>
        <end position="115"/>
    </location>
</feature>
<feature type="domain" description="Replication factor-A protein 1 N-terminal" evidence="17">
    <location>
        <begin position="403"/>
        <end position="501"/>
    </location>
</feature>
<dbReference type="Pfam" id="PF16900">
    <property type="entry name" value="REPA_OB_2"/>
    <property type="match status" value="1"/>
</dbReference>
<dbReference type="GO" id="GO:0003677">
    <property type="term" value="F:DNA binding"/>
    <property type="evidence" value="ECO:0007669"/>
    <property type="project" value="UniProtKB-KW"/>
</dbReference>
<dbReference type="NCBIfam" id="TIGR00617">
    <property type="entry name" value="rpa1"/>
    <property type="match status" value="1"/>
</dbReference>
<keyword evidence="10" id="KW-0234">DNA repair</keyword>
<evidence type="ECO:0000259" key="18">
    <source>
        <dbReference type="Pfam" id="PF08646"/>
    </source>
</evidence>
<feature type="region of interest" description="Disordered" evidence="15">
    <location>
        <begin position="69"/>
        <end position="206"/>
    </location>
</feature>
<evidence type="ECO:0000256" key="13">
    <source>
        <dbReference type="ARBA" id="ARBA00065674"/>
    </source>
</evidence>
<dbReference type="GO" id="GO:0008270">
    <property type="term" value="F:zinc ion binding"/>
    <property type="evidence" value="ECO:0007669"/>
    <property type="project" value="UniProtKB-KW"/>
</dbReference>
<evidence type="ECO:0000256" key="14">
    <source>
        <dbReference type="RuleBase" id="RU364130"/>
    </source>
</evidence>
<feature type="domain" description="OB" evidence="16">
    <location>
        <begin position="579"/>
        <end position="664"/>
    </location>
</feature>
<comment type="subunit">
    <text evidence="13 14">Heterotrimer of RPA1, RPA2 and RPA3 (canonical replication protein A complex).</text>
</comment>
<protein>
    <recommendedName>
        <fullName evidence="14">Replication protein A subunit</fullName>
    </recommendedName>
</protein>
<dbReference type="PANTHER" id="PTHR47165">
    <property type="entry name" value="OS03G0429900 PROTEIN"/>
    <property type="match status" value="1"/>
</dbReference>
<comment type="caution">
    <text evidence="20">The sequence shown here is derived from an EMBL/GenBank/DDBJ whole genome shotgun (WGS) entry which is preliminary data.</text>
</comment>
<feature type="domain" description="Replication factor A C-terminal" evidence="18">
    <location>
        <begin position="825"/>
        <end position="970"/>
    </location>
</feature>
<dbReference type="GO" id="GO:0006260">
    <property type="term" value="P:DNA replication"/>
    <property type="evidence" value="ECO:0007669"/>
    <property type="project" value="UniProtKB-KW"/>
</dbReference>
<evidence type="ECO:0000256" key="4">
    <source>
        <dbReference type="ARBA" id="ARBA00022723"/>
    </source>
</evidence>
<dbReference type="Pfam" id="PF04057">
    <property type="entry name" value="Rep-A_N"/>
    <property type="match status" value="1"/>
</dbReference>
<gene>
    <name evidence="20" type="ORF">H5410_018278</name>
</gene>
<keyword evidence="5" id="KW-0227">DNA damage</keyword>
<organism evidence="20 21">
    <name type="scientific">Solanum commersonii</name>
    <name type="common">Commerson's wild potato</name>
    <name type="synonym">Commerson's nightshade</name>
    <dbReference type="NCBI Taxonomy" id="4109"/>
    <lineage>
        <taxon>Eukaryota</taxon>
        <taxon>Viridiplantae</taxon>
        <taxon>Streptophyta</taxon>
        <taxon>Embryophyta</taxon>
        <taxon>Tracheophyta</taxon>
        <taxon>Spermatophyta</taxon>
        <taxon>Magnoliopsida</taxon>
        <taxon>eudicotyledons</taxon>
        <taxon>Gunneridae</taxon>
        <taxon>Pentapetalae</taxon>
        <taxon>asterids</taxon>
        <taxon>lamiids</taxon>
        <taxon>Solanales</taxon>
        <taxon>Solanaceae</taxon>
        <taxon>Solanoideae</taxon>
        <taxon>Solaneae</taxon>
        <taxon>Solanum</taxon>
    </lineage>
</organism>
<evidence type="ECO:0000256" key="2">
    <source>
        <dbReference type="ARBA" id="ARBA00005690"/>
    </source>
</evidence>
<dbReference type="Gene3D" id="2.40.50.140">
    <property type="entry name" value="Nucleic acid-binding proteins"/>
    <property type="match status" value="4"/>
</dbReference>
<keyword evidence="6 14" id="KW-0863">Zinc-finger</keyword>
<evidence type="ECO:0000256" key="9">
    <source>
        <dbReference type="ARBA" id="ARBA00023172"/>
    </source>
</evidence>
<dbReference type="InterPro" id="IPR012340">
    <property type="entry name" value="NA-bd_OB-fold"/>
</dbReference>
<evidence type="ECO:0000256" key="5">
    <source>
        <dbReference type="ARBA" id="ARBA00022763"/>
    </source>
</evidence>
<dbReference type="FunFam" id="2.40.50.140:FF:000090">
    <property type="entry name" value="Replication protein A subunit"/>
    <property type="match status" value="1"/>
</dbReference>
<name>A0A9J6A1G5_SOLCO</name>
<sequence length="997" mass="110229">MNNEGQRGLLVFRSAPRSVVAGRQLPVRRRPILLQLFSRFLGSIVGRFELFGLVKATLHGELSKTSSAMEPKHVTATDGKSGTPPTLAVTGLKVSPRGKTLSSSDSSCNTSPDSTLNDPFGKANYESDDSTANANNLPKLGKDNKSRFSDNKNPVSGSSTISSEPLNHEVSPSMSQSEGTHCFSRSCSGNSSTTESPPMQVMEHSTNESYRIPSSVFARDESANPAEWSVTSHESLFSIHMGTMSFTKDASFWQSDELGELGTPRNFPLSPAMCDFSPYQSSHEMELAEVEISRGNEDLNHERSLAVGRISPKPMESGTNTMSFAFPMLSGNLDKNYSVRMAAPVESSPEHKQPQLELAELHTEPLPQSEPKTPTATENAGKTKWFPCFSCCCSERETMAKTVSPDAISTILANPSPDSSSDLPEIIVQVVDLKSTGNRYMFSANDGKMKIKGILQSSLSSEVISCSIQNLGLIRIIDYTLNDIPTKNEKYLIVTKCETVSPALEAEYKAEVKSEDTGIVLKPKQEETGILLKPKQEYQTKSAAQIVHEQSGNMAPSARMAMTRRIQPLVSLNPYQGNWTIKVRVTSKGNMRTYKNARGEGCVFNVELTDEDGTQIQATMFNEAAKKFFDKFELGKVYYISKGTLRVANKQFKTVQNDYEMTLNETSQVEEASNEEAFIPETKFNFVPIDELGPYVNGRELVDVIGVVQSVSPTMSIRRKSNNETVPKRDITIADETKKTVVVSLWNDLATHVGQELLDMADKSPVVAIKSLKVGDFQGKETSLASIGSGMSPSAKSGARSMYTDRVSLLHITSNLSLGEEKPVFFSLKAYISFIKPDQTMWYRACKTCNKKVTEAFGSGYWCEGCQKNDAECSLRYIMALKVSDASGEAWLSTFNEQAEKILGCSADELDKLKSEEGEIAYQMKLKEATWVPHLFRVSVAPQEYNNEKRQRITVRAIAPVDYAAESKYLLEEMSKMNIAIRNFCMVILDKARDYYN</sequence>
<evidence type="ECO:0000259" key="16">
    <source>
        <dbReference type="Pfam" id="PF01336"/>
    </source>
</evidence>
<evidence type="ECO:0000256" key="1">
    <source>
        <dbReference type="ARBA" id="ARBA00004123"/>
    </source>
</evidence>
<dbReference type="Proteomes" id="UP000824120">
    <property type="component" value="Chromosome 3"/>
</dbReference>
<evidence type="ECO:0000256" key="12">
    <source>
        <dbReference type="ARBA" id="ARBA00058063"/>
    </source>
</evidence>
<dbReference type="FunFam" id="2.40.50.140:FF:000041">
    <property type="entry name" value="Replication protein A subunit"/>
    <property type="match status" value="1"/>
</dbReference>
<dbReference type="InterPro" id="IPR031657">
    <property type="entry name" value="REPA_OB_2"/>
</dbReference>
<evidence type="ECO:0000256" key="7">
    <source>
        <dbReference type="ARBA" id="ARBA00022833"/>
    </source>
</evidence>
<evidence type="ECO:0000256" key="3">
    <source>
        <dbReference type="ARBA" id="ARBA00022705"/>
    </source>
</evidence>
<dbReference type="FunFam" id="2.40.50.140:FF:000257">
    <property type="entry name" value="Replication protein A subunit"/>
    <property type="match status" value="1"/>
</dbReference>
<dbReference type="InterPro" id="IPR007199">
    <property type="entry name" value="Rep_factor-A_N"/>
</dbReference>
<evidence type="ECO:0000313" key="21">
    <source>
        <dbReference type="Proteomes" id="UP000824120"/>
    </source>
</evidence>
<evidence type="ECO:0000256" key="8">
    <source>
        <dbReference type="ARBA" id="ARBA00023125"/>
    </source>
</evidence>
<keyword evidence="4 14" id="KW-0479">Metal-binding</keyword>
<keyword evidence="8 14" id="KW-0238">DNA-binding</keyword>
<dbReference type="InterPro" id="IPR047192">
    <property type="entry name" value="Euk_RPA1_DBD_C"/>
</dbReference>
<dbReference type="SUPFAM" id="SSF50249">
    <property type="entry name" value="Nucleic acid-binding proteins"/>
    <property type="match status" value="4"/>
</dbReference>
<keyword evidence="21" id="KW-1185">Reference proteome</keyword>
<evidence type="ECO:0000313" key="20">
    <source>
        <dbReference type="EMBL" id="KAG5618454.1"/>
    </source>
</evidence>
<keyword evidence="3 14" id="KW-0235">DNA replication</keyword>
<dbReference type="Pfam" id="PF08646">
    <property type="entry name" value="Rep_fac-A_C"/>
    <property type="match status" value="1"/>
</dbReference>
<feature type="compositionally biased region" description="Basic and acidic residues" evidence="15">
    <location>
        <begin position="140"/>
        <end position="150"/>
    </location>
</feature>
<feature type="domain" description="Replication protein A OB" evidence="19">
    <location>
        <begin position="699"/>
        <end position="786"/>
    </location>
</feature>
<dbReference type="GO" id="GO:0005634">
    <property type="term" value="C:nucleus"/>
    <property type="evidence" value="ECO:0007669"/>
    <property type="project" value="UniProtKB-SubCell"/>
</dbReference>
<reference evidence="20 21" key="1">
    <citation type="submission" date="2020-09" db="EMBL/GenBank/DDBJ databases">
        <title>De no assembly of potato wild relative species, Solanum commersonii.</title>
        <authorList>
            <person name="Cho K."/>
        </authorList>
    </citation>
    <scope>NUCLEOTIDE SEQUENCE [LARGE SCALE GENOMIC DNA]</scope>
    <source>
        <strain evidence="20">LZ3.2</strain>
        <tissue evidence="20">Leaf</tissue>
    </source>
</reference>
<dbReference type="CDD" id="cd04476">
    <property type="entry name" value="RPA1_DBD_C"/>
    <property type="match status" value="1"/>
</dbReference>
<dbReference type="InterPro" id="IPR013955">
    <property type="entry name" value="Rep_factor-A_C"/>
</dbReference>
<evidence type="ECO:0000256" key="6">
    <source>
        <dbReference type="ARBA" id="ARBA00022771"/>
    </source>
</evidence>
<dbReference type="AlphaFoldDB" id="A0A9J6A1G5"/>
<dbReference type="EMBL" id="JACXVP010000003">
    <property type="protein sequence ID" value="KAG5618454.1"/>
    <property type="molecule type" value="Genomic_DNA"/>
</dbReference>
<comment type="similarity">
    <text evidence="2 14">Belongs to the replication factor A protein 1 family.</text>
</comment>
<proteinExistence type="inferred from homology"/>
<dbReference type="GO" id="GO:0006310">
    <property type="term" value="P:DNA recombination"/>
    <property type="evidence" value="ECO:0007669"/>
    <property type="project" value="UniProtKB-KW"/>
</dbReference>
<dbReference type="CDD" id="cd04474">
    <property type="entry name" value="RPA1_DBD_A"/>
    <property type="match status" value="1"/>
</dbReference>